<feature type="domain" description="AAA+ ATPase" evidence="12">
    <location>
        <begin position="38"/>
        <end position="167"/>
    </location>
</feature>
<comment type="caution">
    <text evidence="13">The sequence shown here is derived from an EMBL/GenBank/DDBJ whole genome shotgun (WGS) entry which is preliminary data.</text>
</comment>
<evidence type="ECO:0000313" key="13">
    <source>
        <dbReference type="EMBL" id="KAK9918621.1"/>
    </source>
</evidence>
<dbReference type="Proteomes" id="UP001491310">
    <property type="component" value="Unassembled WGS sequence"/>
</dbReference>
<evidence type="ECO:0000256" key="9">
    <source>
        <dbReference type="ARBA" id="ARBA00034920"/>
    </source>
</evidence>
<keyword evidence="6 11" id="KW-0067">ATP-binding</keyword>
<evidence type="ECO:0000256" key="3">
    <source>
        <dbReference type="ARBA" id="ARBA00022593"/>
    </source>
</evidence>
<evidence type="ECO:0000256" key="11">
    <source>
        <dbReference type="RuleBase" id="RU003651"/>
    </source>
</evidence>
<evidence type="ECO:0000256" key="2">
    <source>
        <dbReference type="ARBA" id="ARBA00006914"/>
    </source>
</evidence>
<dbReference type="Gene3D" id="1.10.8.60">
    <property type="match status" value="1"/>
</dbReference>
<evidence type="ECO:0000256" key="5">
    <source>
        <dbReference type="ARBA" id="ARBA00022801"/>
    </source>
</evidence>
<accession>A0ABR2Z4G4</accession>
<dbReference type="InterPro" id="IPR050168">
    <property type="entry name" value="AAA_ATPase_domain"/>
</dbReference>
<dbReference type="InterPro" id="IPR003593">
    <property type="entry name" value="AAA+_ATPase"/>
</dbReference>
<comment type="subcellular location">
    <subcellularLocation>
        <location evidence="1">Membrane</location>
    </subcellularLocation>
</comment>
<protein>
    <recommendedName>
        <fullName evidence="8">Peroxisomal ATPase PEX6</fullName>
    </recommendedName>
    <alternativeName>
        <fullName evidence="9">Peroxin-6</fullName>
    </alternativeName>
</protein>
<comment type="catalytic activity">
    <reaction evidence="10">
        <text>ATP + H2O = ADP + phosphate + H(+)</text>
        <dbReference type="Rhea" id="RHEA:13065"/>
        <dbReference type="ChEBI" id="CHEBI:15377"/>
        <dbReference type="ChEBI" id="CHEBI:15378"/>
        <dbReference type="ChEBI" id="CHEBI:30616"/>
        <dbReference type="ChEBI" id="CHEBI:43474"/>
        <dbReference type="ChEBI" id="CHEBI:456216"/>
    </reaction>
    <physiologicalReaction direction="left-to-right" evidence="10">
        <dbReference type="Rhea" id="RHEA:13066"/>
    </physiologicalReaction>
</comment>
<dbReference type="SUPFAM" id="SSF52540">
    <property type="entry name" value="P-loop containing nucleoside triphosphate hydrolases"/>
    <property type="match status" value="2"/>
</dbReference>
<keyword evidence="5" id="KW-0378">Hydrolase</keyword>
<dbReference type="InterPro" id="IPR003959">
    <property type="entry name" value="ATPase_AAA_core"/>
</dbReference>
<dbReference type="InterPro" id="IPR047533">
    <property type="entry name" value="RecA-like_PEX6_r2"/>
</dbReference>
<reference evidence="13 14" key="1">
    <citation type="journal article" date="2024" name="Nat. Commun.">
        <title>Phylogenomics reveals the evolutionary origins of lichenization in chlorophyte algae.</title>
        <authorList>
            <person name="Puginier C."/>
            <person name="Libourel C."/>
            <person name="Otte J."/>
            <person name="Skaloud P."/>
            <person name="Haon M."/>
            <person name="Grisel S."/>
            <person name="Petersen M."/>
            <person name="Berrin J.G."/>
            <person name="Delaux P.M."/>
            <person name="Dal Grande F."/>
            <person name="Keller J."/>
        </authorList>
    </citation>
    <scope>NUCLEOTIDE SEQUENCE [LARGE SCALE GENOMIC DNA]</scope>
    <source>
        <strain evidence="13 14">SAG 216-7</strain>
    </source>
</reference>
<evidence type="ECO:0000313" key="14">
    <source>
        <dbReference type="Proteomes" id="UP001491310"/>
    </source>
</evidence>
<evidence type="ECO:0000256" key="8">
    <source>
        <dbReference type="ARBA" id="ARBA00034811"/>
    </source>
</evidence>
<keyword evidence="7" id="KW-0472">Membrane</keyword>
<dbReference type="SMART" id="SM00382">
    <property type="entry name" value="AAA"/>
    <property type="match status" value="2"/>
</dbReference>
<name>A0ABR2Z4G4_9CHLO</name>
<dbReference type="PANTHER" id="PTHR23077:SF9">
    <property type="entry name" value="PEROXISOMAL ATPASE PEX6"/>
    <property type="match status" value="1"/>
</dbReference>
<evidence type="ECO:0000256" key="6">
    <source>
        <dbReference type="ARBA" id="ARBA00022840"/>
    </source>
</evidence>
<evidence type="ECO:0000256" key="4">
    <source>
        <dbReference type="ARBA" id="ARBA00022741"/>
    </source>
</evidence>
<dbReference type="Gene3D" id="3.40.50.300">
    <property type="entry name" value="P-loop containing nucleotide triphosphate hydrolases"/>
    <property type="match status" value="2"/>
</dbReference>
<feature type="domain" description="AAA+ ATPase" evidence="12">
    <location>
        <begin position="173"/>
        <end position="319"/>
    </location>
</feature>
<evidence type="ECO:0000259" key="12">
    <source>
        <dbReference type="SMART" id="SM00382"/>
    </source>
</evidence>
<dbReference type="EMBL" id="JALJOT010000001">
    <property type="protein sequence ID" value="KAK9918621.1"/>
    <property type="molecule type" value="Genomic_DNA"/>
</dbReference>
<gene>
    <name evidence="13" type="ORF">WJX75_005422</name>
</gene>
<dbReference type="PROSITE" id="PS00674">
    <property type="entry name" value="AAA"/>
    <property type="match status" value="1"/>
</dbReference>
<dbReference type="Pfam" id="PF00004">
    <property type="entry name" value="AAA"/>
    <property type="match status" value="2"/>
</dbReference>
<comment type="similarity">
    <text evidence="2 11">Belongs to the AAA ATPase family.</text>
</comment>
<dbReference type="InterPro" id="IPR027417">
    <property type="entry name" value="P-loop_NTPase"/>
</dbReference>
<evidence type="ECO:0000256" key="1">
    <source>
        <dbReference type="ARBA" id="ARBA00004370"/>
    </source>
</evidence>
<proteinExistence type="inferred from homology"/>
<dbReference type="InterPro" id="IPR041569">
    <property type="entry name" value="AAA_lid_3"/>
</dbReference>
<keyword evidence="3" id="KW-0962">Peroxisome biogenesis</keyword>
<dbReference type="PANTHER" id="PTHR23077">
    <property type="entry name" value="AAA-FAMILY ATPASE"/>
    <property type="match status" value="1"/>
</dbReference>
<evidence type="ECO:0000256" key="7">
    <source>
        <dbReference type="ARBA" id="ARBA00023136"/>
    </source>
</evidence>
<keyword evidence="14" id="KW-1185">Reference proteome</keyword>
<dbReference type="CDD" id="cd19527">
    <property type="entry name" value="RecA-like_PEX6_r2"/>
    <property type="match status" value="1"/>
</dbReference>
<dbReference type="InterPro" id="IPR003960">
    <property type="entry name" value="ATPase_AAA_CS"/>
</dbReference>
<dbReference type="Pfam" id="PF17862">
    <property type="entry name" value="AAA_lid_3"/>
    <property type="match status" value="1"/>
</dbReference>
<organism evidence="13 14">
    <name type="scientific">Coccomyxa subellipsoidea</name>
    <dbReference type="NCBI Taxonomy" id="248742"/>
    <lineage>
        <taxon>Eukaryota</taxon>
        <taxon>Viridiplantae</taxon>
        <taxon>Chlorophyta</taxon>
        <taxon>core chlorophytes</taxon>
        <taxon>Trebouxiophyceae</taxon>
        <taxon>Trebouxiophyceae incertae sedis</taxon>
        <taxon>Coccomyxaceae</taxon>
        <taxon>Coccomyxa</taxon>
    </lineage>
</organism>
<keyword evidence="4 11" id="KW-0547">Nucleotide-binding</keyword>
<sequence>MVHSKHTAITLKGNCSSSVPIAHLLAPLCHQRGLQAGLRVALLLHGPSGSGKSTAVHAAAAALGLHVIPYSCHDFNGQADAVAASAVRAAFRSARTFAPAILLLQDFGALSDALSGAPSGNMRQRTAISIGAPQVPNVQWEDVGGLEDVKAAILETVDLPLRHPQLFTEGLRRRSGVLLYGPPGTGKTLMAKAVATECSLNFLSVKGPELINMYIGESERQVREVFARARRARPCVLFFDELDSLAPARGAGADSGGVMDRVVAQLLAEIDGVQGADGSSGSSSQDIFVIGATNRPDLLDRALMRPGRLDKLLYVGVAEDEASKLKVLHALTRKFRLSKDVDLQSVAQECAPTYTGADLYALCADAWMAALKRSVAQAEETPADDKDVDEVEVDQCDFWTALRELRPSLSFDELARYQNIRKQYEASS</sequence>
<evidence type="ECO:0000256" key="10">
    <source>
        <dbReference type="ARBA" id="ARBA00048778"/>
    </source>
</evidence>